<evidence type="ECO:0000313" key="3">
    <source>
        <dbReference type="EMBL" id="MCH7410273.1"/>
    </source>
</evidence>
<dbReference type="CDD" id="cd02440">
    <property type="entry name" value="AdoMet_MTases"/>
    <property type="match status" value="1"/>
</dbReference>
<dbReference type="RefSeq" id="WP_241348640.1">
    <property type="nucleotide sequence ID" value="NZ_JAKZGP010000033.1"/>
</dbReference>
<dbReference type="EMBL" id="JAKZGP010000033">
    <property type="protein sequence ID" value="MCH7410273.1"/>
    <property type="molecule type" value="Genomic_DNA"/>
</dbReference>
<dbReference type="Gene3D" id="3.40.50.150">
    <property type="entry name" value="Vaccinia Virus protein VP39"/>
    <property type="match status" value="1"/>
</dbReference>
<feature type="domain" description="PG-1098 ferredoxin-like" evidence="2">
    <location>
        <begin position="284"/>
        <end position="321"/>
    </location>
</feature>
<dbReference type="InterPro" id="IPR054168">
    <property type="entry name" value="PG_1098_Fer"/>
</dbReference>
<evidence type="ECO:0000259" key="2">
    <source>
        <dbReference type="Pfam" id="PF22013"/>
    </source>
</evidence>
<name>A0ABS9V2S6_9BACT</name>
<protein>
    <submittedName>
        <fullName evidence="3">Class I SAM-dependent methyltransferase</fullName>
    </submittedName>
</protein>
<dbReference type="GO" id="GO:0032259">
    <property type="term" value="P:methylation"/>
    <property type="evidence" value="ECO:0007669"/>
    <property type="project" value="UniProtKB-KW"/>
</dbReference>
<comment type="caution">
    <text evidence="3">The sequence shown here is derived from an EMBL/GenBank/DDBJ whole genome shotgun (WGS) entry which is preliminary data.</text>
</comment>
<gene>
    <name evidence="3" type="ORF">MM239_12770</name>
</gene>
<proteinExistence type="predicted"/>
<feature type="domain" description="THUMP-like" evidence="1">
    <location>
        <begin position="327"/>
        <end position="395"/>
    </location>
</feature>
<dbReference type="Pfam" id="PF22013">
    <property type="entry name" value="PG_1098_Fer"/>
    <property type="match status" value="1"/>
</dbReference>
<keyword evidence="3" id="KW-0808">Transferase</keyword>
<sequence>MDLSQFDTESFRQFVQDHLLEDPAHLLLKYAGKTDFDLKFAVQQIQARQKAKHKIPTWTNNPKLLFPISISMEQASSEETAQFKSNLLSGQSMIDLTGGLGVDTYFLSKNFQKAIYCERQEALASLAAHNFSQLDKKKFEIVHGDSLTFLENQPDKFDLIYLDPARRGENNQKLYKLTDCEPNVVSNWSLLKSKTASILIKASPMLDIKQAITEISEIQQVWIVSVKNEVKEVLLLWEKSKTQSKPIQISCIDLHPLGNKEFNFTHEEENLSQNEIGDIEALIIEPMASIMKAGAFKTFGSQFSLKKLHANSHLYTTQHLSEKSIPGKVFKVLKSIESPKKELKNMFLDGKVNVITRNYLLSADELKKKYKLRDGGDQFLIGTKVGEKYRLILTELL</sequence>
<dbReference type="InterPro" id="IPR041497">
    <property type="entry name" value="Thump-like"/>
</dbReference>
<accession>A0ABS9V2S6</accession>
<dbReference type="Gene3D" id="1.10.10.1110">
    <property type="entry name" value="Methyltransferase PG1098, N-terminal domain"/>
    <property type="match status" value="1"/>
</dbReference>
<evidence type="ECO:0000259" key="1">
    <source>
        <dbReference type="Pfam" id="PF18096"/>
    </source>
</evidence>
<dbReference type="SUPFAM" id="SSF53335">
    <property type="entry name" value="S-adenosyl-L-methionine-dependent methyltransferases"/>
    <property type="match status" value="1"/>
</dbReference>
<dbReference type="InterPro" id="IPR029063">
    <property type="entry name" value="SAM-dependent_MTases_sf"/>
</dbReference>
<dbReference type="GO" id="GO:0008168">
    <property type="term" value="F:methyltransferase activity"/>
    <property type="evidence" value="ECO:0007669"/>
    <property type="project" value="UniProtKB-KW"/>
</dbReference>
<evidence type="ECO:0000313" key="4">
    <source>
        <dbReference type="Proteomes" id="UP001165489"/>
    </source>
</evidence>
<dbReference type="Pfam" id="PF18096">
    <property type="entry name" value="Thump_like"/>
    <property type="match status" value="1"/>
</dbReference>
<keyword evidence="3" id="KW-0489">Methyltransferase</keyword>
<dbReference type="Proteomes" id="UP001165489">
    <property type="component" value="Unassembled WGS sequence"/>
</dbReference>
<reference evidence="3" key="1">
    <citation type="submission" date="2022-03" db="EMBL/GenBank/DDBJ databases">
        <title>De novo assembled genomes of Belliella spp. (Cyclobacteriaceae) strains.</title>
        <authorList>
            <person name="Szabo A."/>
            <person name="Korponai K."/>
            <person name="Felfoldi T."/>
        </authorList>
    </citation>
    <scope>NUCLEOTIDE SEQUENCE</scope>
    <source>
        <strain evidence="3">DSM 111904</strain>
    </source>
</reference>
<keyword evidence="4" id="KW-1185">Reference proteome</keyword>
<organism evidence="3 4">
    <name type="scientific">Belliella filtrata</name>
    <dbReference type="NCBI Taxonomy" id="2923435"/>
    <lineage>
        <taxon>Bacteria</taxon>
        <taxon>Pseudomonadati</taxon>
        <taxon>Bacteroidota</taxon>
        <taxon>Cytophagia</taxon>
        <taxon>Cytophagales</taxon>
        <taxon>Cyclobacteriaceae</taxon>
        <taxon>Belliella</taxon>
    </lineage>
</organism>